<dbReference type="Proteomes" id="UP000237889">
    <property type="component" value="Chromosome"/>
</dbReference>
<evidence type="ECO:0000256" key="6">
    <source>
        <dbReference type="SAM" id="MobiDB-lite"/>
    </source>
</evidence>
<organism evidence="8 9">
    <name type="scientific">Phreatobacter cathodiphilus</name>
    <dbReference type="NCBI Taxonomy" id="1868589"/>
    <lineage>
        <taxon>Bacteria</taxon>
        <taxon>Pseudomonadati</taxon>
        <taxon>Pseudomonadota</taxon>
        <taxon>Alphaproteobacteria</taxon>
        <taxon>Hyphomicrobiales</taxon>
        <taxon>Phreatobacteraceae</taxon>
        <taxon>Phreatobacter</taxon>
    </lineage>
</organism>
<keyword evidence="3" id="KW-0813">Transport</keyword>
<dbReference type="AlphaFoldDB" id="A0A2S0N7R5"/>
<evidence type="ECO:0000259" key="7">
    <source>
        <dbReference type="PROSITE" id="PS50983"/>
    </source>
</evidence>
<gene>
    <name evidence="8" type="ORF">C6569_03285</name>
</gene>
<feature type="compositionally biased region" description="Basic residues" evidence="6">
    <location>
        <begin position="1"/>
        <end position="33"/>
    </location>
</feature>
<evidence type="ECO:0000313" key="8">
    <source>
        <dbReference type="EMBL" id="AVO44165.1"/>
    </source>
</evidence>
<keyword evidence="4" id="KW-0408">Iron</keyword>
<keyword evidence="5" id="KW-0732">Signal</keyword>
<keyword evidence="9" id="KW-1185">Reference proteome</keyword>
<dbReference type="OrthoDB" id="8370650at2"/>
<proteinExistence type="inferred from homology"/>
<dbReference type="EMBL" id="CP027668">
    <property type="protein sequence ID" value="AVO44165.1"/>
    <property type="molecule type" value="Genomic_DNA"/>
</dbReference>
<dbReference type="Pfam" id="PF01497">
    <property type="entry name" value="Peripla_BP_2"/>
    <property type="match status" value="1"/>
</dbReference>
<dbReference type="InterPro" id="IPR051313">
    <property type="entry name" value="Bact_iron-sidero_bind"/>
</dbReference>
<dbReference type="PROSITE" id="PS50983">
    <property type="entry name" value="FE_B12_PBP"/>
    <property type="match status" value="1"/>
</dbReference>
<dbReference type="PANTHER" id="PTHR30532:SF1">
    <property type="entry name" value="IRON(3+)-HYDROXAMATE-BINDING PROTEIN FHUD"/>
    <property type="match status" value="1"/>
</dbReference>
<dbReference type="Gene3D" id="3.40.50.1980">
    <property type="entry name" value="Nitrogenase molybdenum iron protein domain"/>
    <property type="match status" value="2"/>
</dbReference>
<keyword evidence="4" id="KW-0410">Iron transport</keyword>
<protein>
    <recommendedName>
        <fullName evidence="7">Fe/B12 periplasmic-binding domain-containing protein</fullName>
    </recommendedName>
</protein>
<dbReference type="PRINTS" id="PR01715">
    <property type="entry name" value="FERRIBNDNGPP"/>
</dbReference>
<evidence type="ECO:0000256" key="5">
    <source>
        <dbReference type="ARBA" id="ARBA00022729"/>
    </source>
</evidence>
<reference evidence="8 9" key="1">
    <citation type="submission" date="2018-03" db="EMBL/GenBank/DDBJ databases">
        <title>Genome sequencing of Phreatobacter sp.</title>
        <authorList>
            <person name="Kim S.-J."/>
            <person name="Heo J."/>
            <person name="Kwon S.-W."/>
        </authorList>
    </citation>
    <scope>NUCLEOTIDE SEQUENCE [LARGE SCALE GENOMIC DNA]</scope>
    <source>
        <strain evidence="8 9">S-12</strain>
    </source>
</reference>
<evidence type="ECO:0000256" key="2">
    <source>
        <dbReference type="ARBA" id="ARBA00008814"/>
    </source>
</evidence>
<accession>A0A2S0N7R5</accession>
<feature type="region of interest" description="Disordered" evidence="6">
    <location>
        <begin position="1"/>
        <end position="58"/>
    </location>
</feature>
<evidence type="ECO:0000256" key="4">
    <source>
        <dbReference type="ARBA" id="ARBA00022496"/>
    </source>
</evidence>
<dbReference type="GO" id="GO:0030288">
    <property type="term" value="C:outer membrane-bounded periplasmic space"/>
    <property type="evidence" value="ECO:0007669"/>
    <property type="project" value="TreeGrafter"/>
</dbReference>
<comment type="subcellular location">
    <subcellularLocation>
        <location evidence="1">Cell envelope</location>
    </subcellularLocation>
</comment>
<sequence length="360" mass="37966">MRRPHHHPRHQHGRPLRRRDHRAPRRTGGGRRPARGDHDGGDPGGDLRGSDARVTAPRRRLARGAAALTLADPRRRRLLAGLAAVAWSGAAPPALGAAARVVAIDWGLAATLVSIGVTPVGVAEIPLYRTWVAEPALPAAVADIGLRTAPNLERLAALRPDLIVMGQQTENARALMAPIAPALVLDIYSGRRTPLAAAREAALSLGVATGRETEARAFITAFERTADTVRARLAGIDRPLLPIAFLDARHVRVYGRGSLLADVLARLGLRSAYEGATNPWGFAVLGLAELASHSDALAVVIGPTPPGVEATLARPGLWRALPFVREGRVRSIGPVWAFGDLSAAARFAQALPPVLAGSAP</sequence>
<dbReference type="KEGG" id="phr:C6569_03285"/>
<dbReference type="PANTHER" id="PTHR30532">
    <property type="entry name" value="IRON III DICITRATE-BINDING PERIPLASMIC PROTEIN"/>
    <property type="match status" value="1"/>
</dbReference>
<evidence type="ECO:0000313" key="9">
    <source>
        <dbReference type="Proteomes" id="UP000237889"/>
    </source>
</evidence>
<name>A0A2S0N7R5_9HYPH</name>
<evidence type="ECO:0000256" key="1">
    <source>
        <dbReference type="ARBA" id="ARBA00004196"/>
    </source>
</evidence>
<feature type="domain" description="Fe/B12 periplasmic-binding" evidence="7">
    <location>
        <begin position="100"/>
        <end position="359"/>
    </location>
</feature>
<dbReference type="InterPro" id="IPR002491">
    <property type="entry name" value="ABC_transptr_periplasmic_BD"/>
</dbReference>
<dbReference type="CDD" id="cd01146">
    <property type="entry name" value="FhuD"/>
    <property type="match status" value="1"/>
</dbReference>
<comment type="similarity">
    <text evidence="2">Belongs to the bacterial solute-binding protein 8 family.</text>
</comment>
<keyword evidence="4" id="KW-0406">Ion transport</keyword>
<evidence type="ECO:0000256" key="3">
    <source>
        <dbReference type="ARBA" id="ARBA00022448"/>
    </source>
</evidence>
<dbReference type="SUPFAM" id="SSF53807">
    <property type="entry name" value="Helical backbone' metal receptor"/>
    <property type="match status" value="1"/>
</dbReference>
<dbReference type="GO" id="GO:1901678">
    <property type="term" value="P:iron coordination entity transport"/>
    <property type="evidence" value="ECO:0007669"/>
    <property type="project" value="UniProtKB-ARBA"/>
</dbReference>